<sequence>MPPKKDKPGGGDGGGGNGGGGGKGGKKDTTAPSLIGSSTLAIAENQTAGTGFDFETDDDTAIWSLVGSDDDALFSINPDTGVLAFNSPPDFESPTDADGNNVYVVTLQVADEAGNTTTQQVSVTVTNDLRDSAVPAYSGPSAFSVDENTDAVASLGATQPVRWSLADTQDGALFAIDPDTGALSFIAPPDYEMPIGQSADNTYSVTVELEYDGHLVQQLITVTVDDVDDTVAPTPFSNLVIFGDSLSDNGNFSDLAGAFLLEEYGVPFQYVGDGTVRPYDTEAFTDGTAYADTMAVLLDLDASYDNYAIGGAQALGSNLGGAYIAEYTALTYTTFGGGTGTFSIVENETQALAEFGDFDINLAAQVDRYIDDNPTGAPEGTLAVLNIGANDLGEFDTGFFNIILGGVNDFAEDVGNEIELQARRLADFNVAGIALYALPVAEFFVGYGDLNWLERPVARDLIDSVNEEITNAAIRLNADGIETEVVRLDVMSVDILSDMQTYGFLYSGPYLYGFSGDPTWIETSPGVIEPVFDVNPVATAYRPEQILFFDEIHPSGALHDMLAVFSAESLSTDETFGTAGADIYNLSAADDFVVAASGNDLVTLGGGDDVVLGGVGNDTLLGQDGSDLLIGGSGSDSLEGGDGSDLLAGSGGADLLSGGLGSDILIGGLGDDVALGNEGDDIFIFFEEALWGGAGGTTDTYDGGSGLDTLLVFLQSPIDSVSQQIVGNSVTLSFADGSLLTTQSIETLELHMGLPEDAGSPIASLDLSGDLLDRYEEGQLWGIV</sequence>
<feature type="compositionally biased region" description="Gly residues" evidence="3">
    <location>
        <begin position="10"/>
        <end position="23"/>
    </location>
</feature>
<dbReference type="CDD" id="cd11304">
    <property type="entry name" value="Cadherin_repeat"/>
    <property type="match status" value="2"/>
</dbReference>
<dbReference type="Gene3D" id="2.60.40.60">
    <property type="entry name" value="Cadherins"/>
    <property type="match status" value="2"/>
</dbReference>
<gene>
    <name evidence="5" type="ORF">H9Q16_19700</name>
</gene>
<evidence type="ECO:0000256" key="1">
    <source>
        <dbReference type="ARBA" id="ARBA00004613"/>
    </source>
</evidence>
<feature type="domain" description="Cadherin" evidence="4">
    <location>
        <begin position="144"/>
        <end position="235"/>
    </location>
</feature>
<dbReference type="AlphaFoldDB" id="A0A927D710"/>
<proteinExistence type="predicted"/>
<comment type="caution">
    <text evidence="5">The sequence shown here is derived from an EMBL/GenBank/DDBJ whole genome shotgun (WGS) entry which is preliminary data.</text>
</comment>
<dbReference type="EMBL" id="JACTAG010000004">
    <property type="protein sequence ID" value="MBD3666170.1"/>
    <property type="molecule type" value="Genomic_DNA"/>
</dbReference>
<evidence type="ECO:0000256" key="3">
    <source>
        <dbReference type="SAM" id="MobiDB-lite"/>
    </source>
</evidence>
<dbReference type="PANTHER" id="PTHR38340">
    <property type="entry name" value="S-LAYER PROTEIN"/>
    <property type="match status" value="1"/>
</dbReference>
<dbReference type="GO" id="GO:0016788">
    <property type="term" value="F:hydrolase activity, acting on ester bonds"/>
    <property type="evidence" value="ECO:0007669"/>
    <property type="project" value="InterPro"/>
</dbReference>
<dbReference type="GO" id="GO:0005509">
    <property type="term" value="F:calcium ion binding"/>
    <property type="evidence" value="ECO:0007669"/>
    <property type="project" value="InterPro"/>
</dbReference>
<dbReference type="PRINTS" id="PR00313">
    <property type="entry name" value="CABNDNGRPT"/>
</dbReference>
<evidence type="ECO:0000256" key="2">
    <source>
        <dbReference type="ARBA" id="ARBA00022525"/>
    </source>
</evidence>
<dbReference type="RefSeq" id="WP_191077201.1">
    <property type="nucleotide sequence ID" value="NZ_JACTAG010000004.1"/>
</dbReference>
<dbReference type="Pfam" id="PF00353">
    <property type="entry name" value="HemolysinCabind"/>
    <property type="match status" value="3"/>
</dbReference>
<dbReference type="Gene3D" id="2.150.10.10">
    <property type="entry name" value="Serralysin-like metalloprotease, C-terminal"/>
    <property type="match status" value="1"/>
</dbReference>
<dbReference type="InterPro" id="IPR001087">
    <property type="entry name" value="GDSL"/>
</dbReference>
<dbReference type="InterPro" id="IPR002126">
    <property type="entry name" value="Cadherin-like_dom"/>
</dbReference>
<dbReference type="InterPro" id="IPR050557">
    <property type="entry name" value="RTX_toxin/Mannuronan_C5-epim"/>
</dbReference>
<dbReference type="InterPro" id="IPR018511">
    <property type="entry name" value="Hemolysin-typ_Ca-bd_CS"/>
</dbReference>
<dbReference type="Proteomes" id="UP000635142">
    <property type="component" value="Unassembled WGS sequence"/>
</dbReference>
<dbReference type="PANTHER" id="PTHR38340:SF1">
    <property type="entry name" value="S-LAYER PROTEIN"/>
    <property type="match status" value="1"/>
</dbReference>
<feature type="domain" description="Cadherin" evidence="4">
    <location>
        <begin position="53"/>
        <end position="137"/>
    </location>
</feature>
<feature type="region of interest" description="Disordered" evidence="3">
    <location>
        <begin position="1"/>
        <end position="35"/>
    </location>
</feature>
<evidence type="ECO:0000313" key="5">
    <source>
        <dbReference type="EMBL" id="MBD3666170.1"/>
    </source>
</evidence>
<dbReference type="InterPro" id="IPR001343">
    <property type="entry name" value="Hemolysn_Ca-bd"/>
</dbReference>
<dbReference type="GO" id="GO:0016020">
    <property type="term" value="C:membrane"/>
    <property type="evidence" value="ECO:0007669"/>
    <property type="project" value="InterPro"/>
</dbReference>
<keyword evidence="2" id="KW-0964">Secreted</keyword>
<dbReference type="GO" id="GO:0005576">
    <property type="term" value="C:extracellular region"/>
    <property type="evidence" value="ECO:0007669"/>
    <property type="project" value="UniProtKB-SubCell"/>
</dbReference>
<evidence type="ECO:0000313" key="6">
    <source>
        <dbReference type="Proteomes" id="UP000635142"/>
    </source>
</evidence>
<dbReference type="Gene3D" id="3.40.50.1110">
    <property type="entry name" value="SGNH hydrolase"/>
    <property type="match status" value="1"/>
</dbReference>
<name>A0A927D710_9RHOB</name>
<dbReference type="SUPFAM" id="SSF51120">
    <property type="entry name" value="beta-Roll"/>
    <property type="match status" value="1"/>
</dbReference>
<keyword evidence="6" id="KW-1185">Reference proteome</keyword>
<evidence type="ECO:0000259" key="4">
    <source>
        <dbReference type="PROSITE" id="PS50268"/>
    </source>
</evidence>
<dbReference type="Pfam" id="PF00657">
    <property type="entry name" value="Lipase_GDSL"/>
    <property type="match status" value="1"/>
</dbReference>
<dbReference type="InterPro" id="IPR015919">
    <property type="entry name" value="Cadherin-like_sf"/>
</dbReference>
<dbReference type="InterPro" id="IPR011049">
    <property type="entry name" value="Serralysin-like_metalloprot_C"/>
</dbReference>
<dbReference type="PROSITE" id="PS50268">
    <property type="entry name" value="CADHERIN_2"/>
    <property type="match status" value="2"/>
</dbReference>
<dbReference type="GO" id="GO:0007156">
    <property type="term" value="P:homophilic cell adhesion via plasma membrane adhesion molecules"/>
    <property type="evidence" value="ECO:0007669"/>
    <property type="project" value="InterPro"/>
</dbReference>
<dbReference type="SUPFAM" id="SSF49313">
    <property type="entry name" value="Cadherin-like"/>
    <property type="match status" value="2"/>
</dbReference>
<organism evidence="5 6">
    <name type="scientific">Sulfitobacter aestuariivivens</name>
    <dbReference type="NCBI Taxonomy" id="2766981"/>
    <lineage>
        <taxon>Bacteria</taxon>
        <taxon>Pseudomonadati</taxon>
        <taxon>Pseudomonadota</taxon>
        <taxon>Alphaproteobacteria</taxon>
        <taxon>Rhodobacterales</taxon>
        <taxon>Roseobacteraceae</taxon>
        <taxon>Sulfitobacter</taxon>
    </lineage>
</organism>
<dbReference type="InterPro" id="IPR036514">
    <property type="entry name" value="SGNH_hydro_sf"/>
</dbReference>
<reference evidence="5" key="1">
    <citation type="submission" date="2020-08" db="EMBL/GenBank/DDBJ databases">
        <title>Sulfitobacter aestuariivivens sp. nov., isolated from a tidal flat.</title>
        <authorList>
            <person name="Park S."/>
            <person name="Yoon J.-H."/>
        </authorList>
    </citation>
    <scope>NUCLEOTIDE SEQUENCE</scope>
    <source>
        <strain evidence="5">TSTF-M16</strain>
    </source>
</reference>
<comment type="subcellular location">
    <subcellularLocation>
        <location evidence="1">Secreted</location>
    </subcellularLocation>
</comment>
<protein>
    <recommendedName>
        <fullName evidence="4">Cadherin domain-containing protein</fullName>
    </recommendedName>
</protein>
<dbReference type="PROSITE" id="PS00330">
    <property type="entry name" value="HEMOLYSIN_CALCIUM"/>
    <property type="match status" value="3"/>
</dbReference>
<accession>A0A927D710</accession>